<feature type="transmembrane region" description="Helical" evidence="9">
    <location>
        <begin position="74"/>
        <end position="95"/>
    </location>
</feature>
<keyword evidence="2" id="KW-0813">Transport</keyword>
<evidence type="ECO:0000313" key="11">
    <source>
        <dbReference type="Proteomes" id="UP000036780"/>
    </source>
</evidence>
<name>A0A0L0QR81_VIRPA</name>
<feature type="transmembrane region" description="Helical" evidence="9">
    <location>
        <begin position="169"/>
        <end position="188"/>
    </location>
</feature>
<gene>
    <name evidence="10" type="ORF">AFK71_05430</name>
</gene>
<evidence type="ECO:0000256" key="3">
    <source>
        <dbReference type="ARBA" id="ARBA00022475"/>
    </source>
</evidence>
<keyword evidence="11" id="KW-1185">Reference proteome</keyword>
<organism evidence="10 11">
    <name type="scientific">Virgibacillus pantothenticus</name>
    <dbReference type="NCBI Taxonomy" id="1473"/>
    <lineage>
        <taxon>Bacteria</taxon>
        <taxon>Bacillati</taxon>
        <taxon>Bacillota</taxon>
        <taxon>Bacilli</taxon>
        <taxon>Bacillales</taxon>
        <taxon>Bacillaceae</taxon>
        <taxon>Virgibacillus</taxon>
    </lineage>
</organism>
<evidence type="ECO:0000256" key="2">
    <source>
        <dbReference type="ARBA" id="ARBA00022448"/>
    </source>
</evidence>
<dbReference type="GO" id="GO:0016020">
    <property type="term" value="C:membrane"/>
    <property type="evidence" value="ECO:0007669"/>
    <property type="project" value="InterPro"/>
</dbReference>
<feature type="transmembrane region" description="Helical" evidence="9">
    <location>
        <begin position="263"/>
        <end position="281"/>
    </location>
</feature>
<dbReference type="PATRIC" id="fig|1473.5.peg.4069"/>
<keyword evidence="8 9" id="KW-0472">Membrane</keyword>
<feature type="transmembrane region" description="Helical" evidence="9">
    <location>
        <begin position="12"/>
        <end position="29"/>
    </location>
</feature>
<dbReference type="GeneID" id="66868781"/>
<dbReference type="InterPro" id="IPR004684">
    <property type="entry name" value="2keto-3dGluconate_permease"/>
</dbReference>
<sequence>MRIKRTIEKIPAGMVVVPLFLGMIINSIAPGLLRIGGFTEALLVNGTLPFIALFLVCVGAQIRVNMIGSAVKKGLTLLLLKWFIAAVIAVIGFSVAGMNGLFLGMAPLAILAAMSNSAGAVYLAVAGEYGREDDTAAYPFLAINDGPFLTMVALSLFGMMGFIDGLFNFTDLISVILPIVVGAILGNLDEDMRRLLSKGTDLLIPFFAFCIGMGISLQSLVEGGIGGVLIGILTVVLTGGSAYLIYSWFGWNPIVGASEGTTAGNAIPTPAVIAAASPAFAPMMEIATVQIATAVVVGLVGLPLFITFLVKRLERKGVDIKELNLPKSERTKREASLRQKA</sequence>
<feature type="transmembrane region" description="Helical" evidence="9">
    <location>
        <begin position="287"/>
        <end position="310"/>
    </location>
</feature>
<dbReference type="AlphaFoldDB" id="A0A0L0QR81"/>
<comment type="similarity">
    <text evidence="1">Belongs to the KdgT transporter family.</text>
</comment>
<dbReference type="EMBL" id="LGTO01000005">
    <property type="protein sequence ID" value="KNE21135.1"/>
    <property type="molecule type" value="Genomic_DNA"/>
</dbReference>
<evidence type="ECO:0000256" key="8">
    <source>
        <dbReference type="ARBA" id="ARBA00023136"/>
    </source>
</evidence>
<dbReference type="GO" id="GO:0015649">
    <property type="term" value="F:2-keto-3-deoxygluconate:proton symporter activity"/>
    <property type="evidence" value="ECO:0007669"/>
    <property type="project" value="InterPro"/>
</dbReference>
<keyword evidence="4" id="KW-0762">Sugar transport</keyword>
<protein>
    <submittedName>
        <fullName evidence="10">2-keto-3-deoxygluconate permease</fullName>
    </submittedName>
</protein>
<evidence type="ECO:0000256" key="4">
    <source>
        <dbReference type="ARBA" id="ARBA00022597"/>
    </source>
</evidence>
<dbReference type="Pfam" id="PF03812">
    <property type="entry name" value="KdgT"/>
    <property type="match status" value="1"/>
</dbReference>
<evidence type="ECO:0000256" key="7">
    <source>
        <dbReference type="ARBA" id="ARBA00022989"/>
    </source>
</evidence>
<feature type="transmembrane region" description="Helical" evidence="9">
    <location>
        <begin position="101"/>
        <end position="125"/>
    </location>
</feature>
<feature type="transmembrane region" description="Helical" evidence="9">
    <location>
        <begin position="41"/>
        <end position="62"/>
    </location>
</feature>
<evidence type="ECO:0000256" key="9">
    <source>
        <dbReference type="SAM" id="Phobius"/>
    </source>
</evidence>
<reference evidence="11" key="1">
    <citation type="submission" date="2015-07" db="EMBL/GenBank/DDBJ databases">
        <title>Fjat-10053 dsm26.</title>
        <authorList>
            <person name="Liu B."/>
            <person name="Wang J."/>
            <person name="Zhu Y."/>
            <person name="Liu G."/>
            <person name="Chen Q."/>
            <person name="Chen Z."/>
            <person name="Lan J."/>
            <person name="Che J."/>
            <person name="Ge C."/>
            <person name="Shi H."/>
            <person name="Pan Z."/>
            <person name="Liu X."/>
        </authorList>
    </citation>
    <scope>NUCLEOTIDE SEQUENCE [LARGE SCALE GENOMIC DNA]</scope>
    <source>
        <strain evidence="11">DSM 26</strain>
    </source>
</reference>
<evidence type="ECO:0000256" key="1">
    <source>
        <dbReference type="ARBA" id="ARBA00006430"/>
    </source>
</evidence>
<keyword evidence="3" id="KW-1003">Cell membrane</keyword>
<feature type="transmembrane region" description="Helical" evidence="9">
    <location>
        <begin position="200"/>
        <end position="221"/>
    </location>
</feature>
<keyword evidence="5 9" id="KW-0812">Transmembrane</keyword>
<evidence type="ECO:0000256" key="6">
    <source>
        <dbReference type="ARBA" id="ARBA00022847"/>
    </source>
</evidence>
<evidence type="ECO:0000256" key="5">
    <source>
        <dbReference type="ARBA" id="ARBA00022692"/>
    </source>
</evidence>
<feature type="transmembrane region" description="Helical" evidence="9">
    <location>
        <begin position="137"/>
        <end position="163"/>
    </location>
</feature>
<dbReference type="RefSeq" id="WP_050350549.1">
    <property type="nucleotide sequence ID" value="NZ_BOSN01000007.1"/>
</dbReference>
<proteinExistence type="inferred from homology"/>
<keyword evidence="6" id="KW-0769">Symport</keyword>
<evidence type="ECO:0000313" key="10">
    <source>
        <dbReference type="EMBL" id="KNE21135.1"/>
    </source>
</evidence>
<keyword evidence="7 9" id="KW-1133">Transmembrane helix</keyword>
<comment type="caution">
    <text evidence="10">The sequence shown here is derived from an EMBL/GenBank/DDBJ whole genome shotgun (WGS) entry which is preliminary data.</text>
</comment>
<accession>A0A0L0QR81</accession>
<dbReference type="Proteomes" id="UP000036780">
    <property type="component" value="Unassembled WGS sequence"/>
</dbReference>
<feature type="transmembrane region" description="Helical" evidence="9">
    <location>
        <begin position="227"/>
        <end position="251"/>
    </location>
</feature>
<dbReference type="OrthoDB" id="2833at2"/>